<evidence type="ECO:0000256" key="1">
    <source>
        <dbReference type="ARBA" id="ARBA00022801"/>
    </source>
</evidence>
<dbReference type="GO" id="GO:0016787">
    <property type="term" value="F:hydrolase activity"/>
    <property type="evidence" value="ECO:0007669"/>
    <property type="project" value="UniProtKB-KW"/>
</dbReference>
<dbReference type="SUPFAM" id="SSF53474">
    <property type="entry name" value="alpha/beta-Hydrolases"/>
    <property type="match status" value="1"/>
</dbReference>
<evidence type="ECO:0000313" key="3">
    <source>
        <dbReference type="EMBL" id="MFD1484759.1"/>
    </source>
</evidence>
<sequence>MQTIQHTLTTPLSRGAEVSGYLLTNSPEIDPYRIRPAIVLCPGGGYEMTSDREAEPVAMQLLARGWHVFILRYSVGADHPFPTALVELAATVAWVRAHAAKWRIDPTKIVAAGFSAGGHLAATLGTFWAQPRWQEYGLTADQIRPNALLLGYPVISSGQFAHAGSFATLLGPHPTEALKTLVSAEQQVTQNTPPTFIWGTFADPTVPVENSLMFANALHEHGVECELHLFARGGHGLSLGTNETSTPDGWGVVPPIQPWIDLFATWMHTVIV</sequence>
<proteinExistence type="predicted"/>
<evidence type="ECO:0000313" key="4">
    <source>
        <dbReference type="Proteomes" id="UP001597252"/>
    </source>
</evidence>
<keyword evidence="4" id="KW-1185">Reference proteome</keyword>
<protein>
    <submittedName>
        <fullName evidence="3">Alpha/beta hydrolase</fullName>
    </submittedName>
</protein>
<reference evidence="4" key="1">
    <citation type="journal article" date="2019" name="Int. J. Syst. Evol. Microbiol.">
        <title>The Global Catalogue of Microorganisms (GCM) 10K type strain sequencing project: providing services to taxonomists for standard genome sequencing and annotation.</title>
        <authorList>
            <consortium name="The Broad Institute Genomics Platform"/>
            <consortium name="The Broad Institute Genome Sequencing Center for Infectious Disease"/>
            <person name="Wu L."/>
            <person name="Ma J."/>
        </authorList>
    </citation>
    <scope>NUCLEOTIDE SEQUENCE [LARGE SCALE GENOMIC DNA]</scope>
    <source>
        <strain evidence="4">CCM 8903</strain>
    </source>
</reference>
<feature type="domain" description="BD-FAE-like" evidence="2">
    <location>
        <begin position="35"/>
        <end position="218"/>
    </location>
</feature>
<dbReference type="PANTHER" id="PTHR48081">
    <property type="entry name" value="AB HYDROLASE SUPERFAMILY PROTEIN C4A8.06C"/>
    <property type="match status" value="1"/>
</dbReference>
<evidence type="ECO:0000259" key="2">
    <source>
        <dbReference type="Pfam" id="PF20434"/>
    </source>
</evidence>
<dbReference type="PANTHER" id="PTHR48081:SF6">
    <property type="entry name" value="PEPTIDASE S9 PROLYL OLIGOPEPTIDASE CATALYTIC DOMAIN-CONTAINING PROTEIN"/>
    <property type="match status" value="1"/>
</dbReference>
<dbReference type="Pfam" id="PF20434">
    <property type="entry name" value="BD-FAE"/>
    <property type="match status" value="1"/>
</dbReference>
<dbReference type="InterPro" id="IPR049492">
    <property type="entry name" value="BD-FAE-like_dom"/>
</dbReference>
<dbReference type="Gene3D" id="3.40.50.1820">
    <property type="entry name" value="alpha/beta hydrolase"/>
    <property type="match status" value="1"/>
</dbReference>
<name>A0ABW4E7F1_9LACO</name>
<organism evidence="3 4">
    <name type="scientific">Lacticaseibacillus baoqingensis</name>
    <dbReference type="NCBI Taxonomy" id="2486013"/>
    <lineage>
        <taxon>Bacteria</taxon>
        <taxon>Bacillati</taxon>
        <taxon>Bacillota</taxon>
        <taxon>Bacilli</taxon>
        <taxon>Lactobacillales</taxon>
        <taxon>Lactobacillaceae</taxon>
        <taxon>Lacticaseibacillus</taxon>
    </lineage>
</organism>
<dbReference type="EMBL" id="JBHTON010000015">
    <property type="protein sequence ID" value="MFD1484759.1"/>
    <property type="molecule type" value="Genomic_DNA"/>
</dbReference>
<dbReference type="InterPro" id="IPR050300">
    <property type="entry name" value="GDXG_lipolytic_enzyme"/>
</dbReference>
<dbReference type="Proteomes" id="UP001597252">
    <property type="component" value="Unassembled WGS sequence"/>
</dbReference>
<dbReference type="InterPro" id="IPR029058">
    <property type="entry name" value="AB_hydrolase_fold"/>
</dbReference>
<keyword evidence="1 3" id="KW-0378">Hydrolase</keyword>
<comment type="caution">
    <text evidence="3">The sequence shown here is derived from an EMBL/GenBank/DDBJ whole genome shotgun (WGS) entry which is preliminary data.</text>
</comment>
<gene>
    <name evidence="3" type="ORF">ACFQ5J_05900</name>
</gene>
<dbReference type="RefSeq" id="WP_125753630.1">
    <property type="nucleotide sequence ID" value="NZ_JBHTON010000015.1"/>
</dbReference>
<accession>A0ABW4E7F1</accession>